<evidence type="ECO:0000313" key="8">
    <source>
        <dbReference type="EMBL" id="CCU80472.1"/>
    </source>
</evidence>
<dbReference type="InterPro" id="IPR035681">
    <property type="entry name" value="ComA-like_MBL"/>
</dbReference>
<dbReference type="PANTHER" id="PTHR30619">
    <property type="entry name" value="DNA INTERNALIZATION/COMPETENCE PROTEIN COMEC/REC2"/>
    <property type="match status" value="1"/>
</dbReference>
<evidence type="ECO:0000256" key="5">
    <source>
        <dbReference type="ARBA" id="ARBA00023136"/>
    </source>
</evidence>
<dbReference type="OrthoDB" id="9761531at2"/>
<dbReference type="InterPro" id="IPR052159">
    <property type="entry name" value="Competence_DNA_uptake"/>
</dbReference>
<feature type="transmembrane region" description="Helical" evidence="6">
    <location>
        <begin position="33"/>
        <end position="51"/>
    </location>
</feature>
<dbReference type="GO" id="GO:0005886">
    <property type="term" value="C:plasma membrane"/>
    <property type="evidence" value="ECO:0007669"/>
    <property type="project" value="UniProtKB-SubCell"/>
</dbReference>
<dbReference type="AlphaFoldDB" id="M5E2S3"/>
<dbReference type="InterPro" id="IPR001279">
    <property type="entry name" value="Metallo-B-lactamas"/>
</dbReference>
<keyword evidence="2" id="KW-1003">Cell membrane</keyword>
<keyword evidence="4 6" id="KW-1133">Transmembrane helix</keyword>
<dbReference type="EMBL" id="CAUI01000023">
    <property type="protein sequence ID" value="CCU80472.1"/>
    <property type="molecule type" value="Genomic_DNA"/>
</dbReference>
<gene>
    <name evidence="8" type="ORF">HSACCH_02064</name>
</gene>
<dbReference type="Pfam" id="PF13567">
    <property type="entry name" value="DUF4131"/>
    <property type="match status" value="1"/>
</dbReference>
<dbReference type="eggNOG" id="COG2333">
    <property type="taxonomic scope" value="Bacteria"/>
</dbReference>
<dbReference type="eggNOG" id="COG0658">
    <property type="taxonomic scope" value="Bacteria"/>
</dbReference>
<dbReference type="RefSeq" id="WP_005489746.1">
    <property type="nucleotide sequence ID" value="NZ_CAUI01000023.1"/>
</dbReference>
<feature type="transmembrane region" description="Helical" evidence="6">
    <location>
        <begin position="7"/>
        <end position="27"/>
    </location>
</feature>
<comment type="caution">
    <text evidence="8">The sequence shown here is derived from an EMBL/GenBank/DDBJ whole genome shotgun (WGS) entry which is preliminary data.</text>
</comment>
<dbReference type="Proteomes" id="UP000012063">
    <property type="component" value="Unassembled WGS sequence"/>
</dbReference>
<organism evidence="8 9">
    <name type="scientific">Halanaerobium saccharolyticum subsp. saccharolyticum DSM 6643</name>
    <dbReference type="NCBI Taxonomy" id="1293054"/>
    <lineage>
        <taxon>Bacteria</taxon>
        <taxon>Bacillati</taxon>
        <taxon>Bacillota</taxon>
        <taxon>Clostridia</taxon>
        <taxon>Halanaerobiales</taxon>
        <taxon>Halanaerobiaceae</taxon>
        <taxon>Halanaerobium</taxon>
    </lineage>
</organism>
<dbReference type="InterPro" id="IPR004797">
    <property type="entry name" value="Competence_ComEC/Rec2"/>
</dbReference>
<evidence type="ECO:0000256" key="2">
    <source>
        <dbReference type="ARBA" id="ARBA00022475"/>
    </source>
</evidence>
<dbReference type="SUPFAM" id="SSF56281">
    <property type="entry name" value="Metallo-hydrolase/oxidoreductase"/>
    <property type="match status" value="1"/>
</dbReference>
<feature type="transmembrane region" description="Helical" evidence="6">
    <location>
        <begin position="251"/>
        <end position="271"/>
    </location>
</feature>
<feature type="transmembrane region" description="Helical" evidence="6">
    <location>
        <begin position="465"/>
        <end position="482"/>
    </location>
</feature>
<dbReference type="InterPro" id="IPR025405">
    <property type="entry name" value="DUF4131"/>
</dbReference>
<evidence type="ECO:0000256" key="4">
    <source>
        <dbReference type="ARBA" id="ARBA00022989"/>
    </source>
</evidence>
<dbReference type="FunCoup" id="M5E2S3">
    <property type="interactions" value="168"/>
</dbReference>
<dbReference type="PANTHER" id="PTHR30619:SF7">
    <property type="entry name" value="BETA-LACTAMASE DOMAIN PROTEIN"/>
    <property type="match status" value="1"/>
</dbReference>
<feature type="transmembrane region" description="Helical" evidence="6">
    <location>
        <begin position="494"/>
        <end position="514"/>
    </location>
</feature>
<dbReference type="NCBIfam" id="TIGR00361">
    <property type="entry name" value="ComEC_Rec2"/>
    <property type="match status" value="1"/>
</dbReference>
<dbReference type="InterPro" id="IPR036866">
    <property type="entry name" value="RibonucZ/Hydroxyglut_hydro"/>
</dbReference>
<feature type="transmembrane region" description="Helical" evidence="6">
    <location>
        <begin position="393"/>
        <end position="420"/>
    </location>
</feature>
<dbReference type="NCBIfam" id="TIGR00360">
    <property type="entry name" value="ComEC_N-term"/>
    <property type="match status" value="1"/>
</dbReference>
<accession>M5E2S3</accession>
<proteinExistence type="predicted"/>
<dbReference type="GO" id="GO:0030420">
    <property type="term" value="P:establishment of competence for transformation"/>
    <property type="evidence" value="ECO:0007669"/>
    <property type="project" value="InterPro"/>
</dbReference>
<dbReference type="InParanoid" id="M5E2S3"/>
<keyword evidence="3 6" id="KW-0812">Transmembrane</keyword>
<evidence type="ECO:0000313" key="9">
    <source>
        <dbReference type="Proteomes" id="UP000012063"/>
    </source>
</evidence>
<comment type="subcellular location">
    <subcellularLocation>
        <location evidence="1">Cell membrane</location>
        <topology evidence="1">Multi-pass membrane protein</topology>
    </subcellularLocation>
</comment>
<dbReference type="Pfam" id="PF03772">
    <property type="entry name" value="Competence"/>
    <property type="match status" value="1"/>
</dbReference>
<dbReference type="Pfam" id="PF00753">
    <property type="entry name" value="Lactamase_B"/>
    <property type="match status" value="1"/>
</dbReference>
<feature type="transmembrane region" description="Helical" evidence="6">
    <location>
        <begin position="323"/>
        <end position="345"/>
    </location>
</feature>
<feature type="transmembrane region" description="Helical" evidence="6">
    <location>
        <begin position="60"/>
        <end position="78"/>
    </location>
</feature>
<dbReference type="InterPro" id="IPR004477">
    <property type="entry name" value="ComEC_N"/>
</dbReference>
<dbReference type="SMART" id="SM00849">
    <property type="entry name" value="Lactamase_B"/>
    <property type="match status" value="1"/>
</dbReference>
<dbReference type="Gene3D" id="3.60.15.10">
    <property type="entry name" value="Ribonuclease Z/Hydroxyacylglutathione hydrolase-like"/>
    <property type="match status" value="1"/>
</dbReference>
<keyword evidence="5 6" id="KW-0472">Membrane</keyword>
<protein>
    <submittedName>
        <fullName evidence="8">Late competence protein ComEC, DNA transport</fullName>
    </submittedName>
</protein>
<dbReference type="CDD" id="cd07731">
    <property type="entry name" value="ComA-like_MBL-fold"/>
    <property type="match status" value="1"/>
</dbReference>
<feature type="domain" description="Metallo-beta-lactamase" evidence="7">
    <location>
        <begin position="530"/>
        <end position="730"/>
    </location>
</feature>
<sequence>MKITRRPAFMMAIALAAGLFSSYFLIIYEHLNILKIMIIIEFIYLLLYLFYEFNFSKKSIFILLIIICFILGSILYAYQEYKYQSKFSIINFSDCGSCKVLAQILFDIGDLESNKIYLKPYIINKQQVKYGKILITSEKLKKLSDGDLIFLELELSEPEAALNPGGFDYSKYLKNKGVYLQGWNTKQLRLIKKSNSIKNKIISFKKELLNNINALFNKENAAFIKSILLGEKEYLSYKQEILLRNAGASHLLAISGLHMGIIILCFSFVLFKICSKKRYALYLLSFFTLNYIILVGAAVSIIRAAMLALLFLFSSEFNREGDFLNIISITLIINLILDPLSLFTVSLQLSYILVISLYYLTPLLSSYISPVLAVSLSAQLASLPIASYYFNEYAYIALITNLWLIPYITILLPFIFILVLLSIFSLSFFQPLALIIKIGLNFLFKGLEFMTLIQNKPLVIAKPELVIIIFYYLFLFSLPYLYQKRYIYIKAKNYLFWKKIIPVFLVIIIISFFIKPVSNELEVNFIAVGQGDGIFIKFPNGKNMLVDTGPPGNDGRNVEYNIISFLNNQGISSLDYLMISHFDADHAGGMPHLFQRKDIKKILIPSFKEKTELHNILEKEIKKNKIKFNFLSSGMTFNIADCRIDILNPDDNNLNEDRNENSIVFLLTHKENTFLFTGDLSKKGEVRIINKYNLAEVDVLKAGHHGSKTSSGEMFLNKIKPKIIVISVGRNNFGHPSAEVIERYNKKSIKYFRTDKSGMIKFISDGNKILVNTFR</sequence>
<evidence type="ECO:0000256" key="1">
    <source>
        <dbReference type="ARBA" id="ARBA00004651"/>
    </source>
</evidence>
<feature type="transmembrane region" description="Helical" evidence="6">
    <location>
        <begin position="357"/>
        <end position="381"/>
    </location>
</feature>
<dbReference type="STRING" id="1293054.HSACCH_02064"/>
<keyword evidence="9" id="KW-1185">Reference proteome</keyword>
<reference evidence="9" key="1">
    <citation type="journal article" date="2013" name="Genome Announc.">
        <title>Genome Sequence of Halanaerobium saccharolyticum subsp. saccharolyticum Strain DSM 6643T, a Halophilic Hydrogen-Producing Bacterium.</title>
        <authorList>
            <person name="Kivisto A."/>
            <person name="Larjo A."/>
            <person name="Ciranna A."/>
            <person name="Santala V."/>
            <person name="Roos C."/>
            <person name="Karp M."/>
        </authorList>
    </citation>
    <scope>NUCLEOTIDE SEQUENCE [LARGE SCALE GENOMIC DNA]</scope>
    <source>
        <strain evidence="9">DSM 6643</strain>
    </source>
</reference>
<evidence type="ECO:0000259" key="7">
    <source>
        <dbReference type="SMART" id="SM00849"/>
    </source>
</evidence>
<evidence type="ECO:0000256" key="6">
    <source>
        <dbReference type="SAM" id="Phobius"/>
    </source>
</evidence>
<evidence type="ECO:0000256" key="3">
    <source>
        <dbReference type="ARBA" id="ARBA00022692"/>
    </source>
</evidence>
<feature type="transmembrane region" description="Helical" evidence="6">
    <location>
        <begin position="283"/>
        <end position="311"/>
    </location>
</feature>
<name>M5E2S3_9FIRM</name>